<feature type="compositionally biased region" description="Pro residues" evidence="1">
    <location>
        <begin position="79"/>
        <end position="90"/>
    </location>
</feature>
<reference evidence="3" key="1">
    <citation type="journal article" date="2019" name="Int. J. Syst. Evol. Microbiol.">
        <title>The Global Catalogue of Microorganisms (GCM) 10K type strain sequencing project: providing services to taxonomists for standard genome sequencing and annotation.</title>
        <authorList>
            <consortium name="The Broad Institute Genomics Platform"/>
            <consortium name="The Broad Institute Genome Sequencing Center for Infectious Disease"/>
            <person name="Wu L."/>
            <person name="Ma J."/>
        </authorList>
    </citation>
    <scope>NUCLEOTIDE SEQUENCE [LARGE SCALE GENOMIC DNA]</scope>
    <source>
        <strain evidence="3">JCM 16956</strain>
    </source>
</reference>
<dbReference type="Proteomes" id="UP001501000">
    <property type="component" value="Unassembled WGS sequence"/>
</dbReference>
<evidence type="ECO:0000313" key="2">
    <source>
        <dbReference type="EMBL" id="GAA3909155.1"/>
    </source>
</evidence>
<protein>
    <recommendedName>
        <fullName evidence="4">Kanamycin biosynthetic protein</fullName>
    </recommendedName>
</protein>
<organism evidence="2 3">
    <name type="scientific">Streptomyces gulbargensis</name>
    <dbReference type="NCBI Taxonomy" id="364901"/>
    <lineage>
        <taxon>Bacteria</taxon>
        <taxon>Bacillati</taxon>
        <taxon>Actinomycetota</taxon>
        <taxon>Actinomycetes</taxon>
        <taxon>Kitasatosporales</taxon>
        <taxon>Streptomycetaceae</taxon>
        <taxon>Streptomyces</taxon>
    </lineage>
</organism>
<sequence>MGAGPGCWKGLEPRKEGQMSVFDKLKGMLKGHEDQAGKAVDKAGDAVDARTQSKYSRHVDTAQSQLKQRLGDGGTEPGQTPPPPETPPRQ</sequence>
<feature type="compositionally biased region" description="Basic and acidic residues" evidence="1">
    <location>
        <begin position="33"/>
        <end position="48"/>
    </location>
</feature>
<evidence type="ECO:0008006" key="4">
    <source>
        <dbReference type="Google" id="ProtNLM"/>
    </source>
</evidence>
<dbReference type="Pfam" id="PF14013">
    <property type="entry name" value="MT0933_antitox"/>
    <property type="match status" value="1"/>
</dbReference>
<evidence type="ECO:0000256" key="1">
    <source>
        <dbReference type="SAM" id="MobiDB-lite"/>
    </source>
</evidence>
<keyword evidence="3" id="KW-1185">Reference proteome</keyword>
<feature type="region of interest" description="Disordered" evidence="1">
    <location>
        <begin position="33"/>
        <end position="90"/>
    </location>
</feature>
<dbReference type="EMBL" id="BAABAJ010000004">
    <property type="protein sequence ID" value="GAA3909155.1"/>
    <property type="molecule type" value="Genomic_DNA"/>
</dbReference>
<name>A0ABP7LX72_9ACTN</name>
<dbReference type="InterPro" id="IPR028037">
    <property type="entry name" value="Antitoxin_Rv0909/MT0933"/>
</dbReference>
<accession>A0ABP7LX72</accession>
<comment type="caution">
    <text evidence="2">The sequence shown here is derived from an EMBL/GenBank/DDBJ whole genome shotgun (WGS) entry which is preliminary data.</text>
</comment>
<evidence type="ECO:0000313" key="3">
    <source>
        <dbReference type="Proteomes" id="UP001501000"/>
    </source>
</evidence>
<gene>
    <name evidence="2" type="ORF">GCM10022244_19000</name>
</gene>
<proteinExistence type="predicted"/>